<name>X1SAP6_9ZZZZ</name>
<accession>X1SAP6</accession>
<dbReference type="PANTHER" id="PTHR45138:SF9">
    <property type="entry name" value="DIGUANYLATE CYCLASE DGCM-RELATED"/>
    <property type="match status" value="1"/>
</dbReference>
<proteinExistence type="predicted"/>
<dbReference type="EMBL" id="BARW01020296">
    <property type="protein sequence ID" value="GAI90038.1"/>
    <property type="molecule type" value="Genomic_DNA"/>
</dbReference>
<reference evidence="2" key="1">
    <citation type="journal article" date="2014" name="Front. Microbiol.">
        <title>High frequency of phylogenetically diverse reductive dehalogenase-homologous genes in deep subseafloor sedimentary metagenomes.</title>
        <authorList>
            <person name="Kawai M."/>
            <person name="Futagami T."/>
            <person name="Toyoda A."/>
            <person name="Takaki Y."/>
            <person name="Nishi S."/>
            <person name="Hori S."/>
            <person name="Arai W."/>
            <person name="Tsubouchi T."/>
            <person name="Morono Y."/>
            <person name="Uchiyama I."/>
            <person name="Ito T."/>
            <person name="Fujiyama A."/>
            <person name="Inagaki F."/>
            <person name="Takami H."/>
        </authorList>
    </citation>
    <scope>NUCLEOTIDE SEQUENCE</scope>
    <source>
        <strain evidence="2">Expedition CK06-06</strain>
    </source>
</reference>
<dbReference type="NCBIfam" id="TIGR00254">
    <property type="entry name" value="GGDEF"/>
    <property type="match status" value="1"/>
</dbReference>
<dbReference type="GO" id="GO:0043709">
    <property type="term" value="P:cell adhesion involved in single-species biofilm formation"/>
    <property type="evidence" value="ECO:0007669"/>
    <property type="project" value="TreeGrafter"/>
</dbReference>
<gene>
    <name evidence="2" type="ORF">S12H4_34316</name>
</gene>
<sequence length="122" mass="13718">GDEMIERLGKALEGELRPADFIARWRTGDEFLVLLRDASLESALPIAERLREVVCDVSQEWVFPITISLGVAGYPEQGRTPDELLQQAERALDRAKNSGKNQVYINDQYKIIAQPANPSLEH</sequence>
<dbReference type="PROSITE" id="PS50887">
    <property type="entry name" value="GGDEF"/>
    <property type="match status" value="1"/>
</dbReference>
<dbReference type="InterPro" id="IPR000160">
    <property type="entry name" value="GGDEF_dom"/>
</dbReference>
<evidence type="ECO:0000313" key="2">
    <source>
        <dbReference type="EMBL" id="GAI90038.1"/>
    </source>
</evidence>
<dbReference type="GO" id="GO:1902201">
    <property type="term" value="P:negative regulation of bacterial-type flagellum-dependent cell motility"/>
    <property type="evidence" value="ECO:0007669"/>
    <property type="project" value="TreeGrafter"/>
</dbReference>
<protein>
    <recommendedName>
        <fullName evidence="1">GGDEF domain-containing protein</fullName>
    </recommendedName>
</protein>
<dbReference type="Gene3D" id="3.30.70.270">
    <property type="match status" value="1"/>
</dbReference>
<dbReference type="AlphaFoldDB" id="X1SAP6"/>
<dbReference type="InterPro" id="IPR043128">
    <property type="entry name" value="Rev_trsase/Diguanyl_cyclase"/>
</dbReference>
<evidence type="ECO:0000259" key="1">
    <source>
        <dbReference type="PROSITE" id="PS50887"/>
    </source>
</evidence>
<dbReference type="InterPro" id="IPR029787">
    <property type="entry name" value="Nucleotide_cyclase"/>
</dbReference>
<feature type="non-terminal residue" evidence="2">
    <location>
        <position position="1"/>
    </location>
</feature>
<dbReference type="GO" id="GO:0052621">
    <property type="term" value="F:diguanylate cyclase activity"/>
    <property type="evidence" value="ECO:0007669"/>
    <property type="project" value="TreeGrafter"/>
</dbReference>
<dbReference type="GO" id="GO:0005886">
    <property type="term" value="C:plasma membrane"/>
    <property type="evidence" value="ECO:0007669"/>
    <property type="project" value="TreeGrafter"/>
</dbReference>
<comment type="caution">
    <text evidence="2">The sequence shown here is derived from an EMBL/GenBank/DDBJ whole genome shotgun (WGS) entry which is preliminary data.</text>
</comment>
<organism evidence="2">
    <name type="scientific">marine sediment metagenome</name>
    <dbReference type="NCBI Taxonomy" id="412755"/>
    <lineage>
        <taxon>unclassified sequences</taxon>
        <taxon>metagenomes</taxon>
        <taxon>ecological metagenomes</taxon>
    </lineage>
</organism>
<dbReference type="InterPro" id="IPR050469">
    <property type="entry name" value="Diguanylate_Cyclase"/>
</dbReference>
<feature type="domain" description="GGDEF" evidence="1">
    <location>
        <begin position="1"/>
        <end position="108"/>
    </location>
</feature>
<dbReference type="CDD" id="cd01949">
    <property type="entry name" value="GGDEF"/>
    <property type="match status" value="1"/>
</dbReference>
<dbReference type="Pfam" id="PF00990">
    <property type="entry name" value="GGDEF"/>
    <property type="match status" value="1"/>
</dbReference>
<dbReference type="SUPFAM" id="SSF55073">
    <property type="entry name" value="Nucleotide cyclase"/>
    <property type="match status" value="1"/>
</dbReference>
<dbReference type="PANTHER" id="PTHR45138">
    <property type="entry name" value="REGULATORY COMPONENTS OF SENSORY TRANSDUCTION SYSTEM"/>
    <property type="match status" value="1"/>
</dbReference>
<dbReference type="SMART" id="SM00267">
    <property type="entry name" value="GGDEF"/>
    <property type="match status" value="1"/>
</dbReference>